<reference evidence="3 4" key="1">
    <citation type="journal article" date="2010" name="Stand. Genomic Sci.">
        <title>Complete genome sequence of Geodermatophilus obscurus type strain (G-20).</title>
        <authorList>
            <person name="Ivanova N."/>
            <person name="Sikorski J."/>
            <person name="Jando M."/>
            <person name="Munk C."/>
            <person name="Lapidus A."/>
            <person name="Glavina Del Rio T."/>
            <person name="Copeland A."/>
            <person name="Tice H."/>
            <person name="Cheng J.-F."/>
            <person name="Lucas S."/>
            <person name="Chen F."/>
            <person name="Nolan M."/>
            <person name="Bruce D."/>
            <person name="Goodwin L."/>
            <person name="Pitluck S."/>
            <person name="Mavromatis K."/>
            <person name="Mikhailova N."/>
            <person name="Pati A."/>
            <person name="Chen A."/>
            <person name="Palaniappan K."/>
            <person name="Land M."/>
            <person name="Hauser L."/>
            <person name="Chang Y.-J."/>
            <person name="Jeffries C.D."/>
            <person name="Meincke L."/>
            <person name="Brettin T."/>
            <person name="Detter J.C."/>
            <person name="Detter J.C."/>
            <person name="Rohde M."/>
            <person name="Goeker M."/>
            <person name="Bristow J."/>
            <person name="Eisen J.A."/>
            <person name="Markowitz V."/>
            <person name="Hugenholtz P."/>
            <person name="Kyrpides N.C."/>
            <person name="Klenk H.-P."/>
        </authorList>
    </citation>
    <scope>NUCLEOTIDE SEQUENCE [LARGE SCALE GENOMIC DNA]</scope>
    <source>
        <strain evidence="4">ATCC 25078 / DSM 43160 / JCM 3152 / KCC A-0152 / KCTC 9177 / NBRC 13315 / NRRL B-3577 / G-20</strain>
    </source>
</reference>
<dbReference type="EMBL" id="CP001867">
    <property type="protein sequence ID" value="ADB75706.1"/>
    <property type="molecule type" value="Genomic_DNA"/>
</dbReference>
<evidence type="ECO:0008006" key="5">
    <source>
        <dbReference type="Google" id="ProtNLM"/>
    </source>
</evidence>
<feature type="compositionally biased region" description="Acidic residues" evidence="1">
    <location>
        <begin position="249"/>
        <end position="260"/>
    </location>
</feature>
<dbReference type="AlphaFoldDB" id="D2S9A6"/>
<feature type="compositionally biased region" description="Basic and acidic residues" evidence="1">
    <location>
        <begin position="200"/>
        <end position="229"/>
    </location>
</feature>
<feature type="transmembrane region" description="Helical" evidence="2">
    <location>
        <begin position="147"/>
        <end position="168"/>
    </location>
</feature>
<protein>
    <recommendedName>
        <fullName evidence="5">DUF998 domain-containing protein</fullName>
    </recommendedName>
</protein>
<organism evidence="3 4">
    <name type="scientific">Geodermatophilus obscurus (strain ATCC 25078 / DSM 43160 / JCM 3152 / CCUG 61914 / KCC A-0152 / KCTC 9177 / NBRC 13315 / NRRL B-3577 / G-20)</name>
    <dbReference type="NCBI Taxonomy" id="526225"/>
    <lineage>
        <taxon>Bacteria</taxon>
        <taxon>Bacillati</taxon>
        <taxon>Actinomycetota</taxon>
        <taxon>Actinomycetes</taxon>
        <taxon>Geodermatophilales</taxon>
        <taxon>Geodermatophilaceae</taxon>
        <taxon>Geodermatophilus</taxon>
    </lineage>
</organism>
<keyword evidence="4" id="KW-1185">Reference proteome</keyword>
<gene>
    <name evidence="3" type="ordered locus">Gobs_3098</name>
</gene>
<dbReference type="OrthoDB" id="5190873at2"/>
<reference evidence="4" key="2">
    <citation type="submission" date="2010-01" db="EMBL/GenBank/DDBJ databases">
        <title>The complete genome of Geodermatophilus obscurus DSM 43160.</title>
        <authorList>
            <consortium name="US DOE Joint Genome Institute (JGI-PGF)"/>
            <person name="Lucas S."/>
            <person name="Copeland A."/>
            <person name="Lapidus A."/>
            <person name="Glavina del Rio T."/>
            <person name="Dalin E."/>
            <person name="Tice H."/>
            <person name="Bruce D."/>
            <person name="Goodwin L."/>
            <person name="Pitluck S."/>
            <person name="Kyrpides N."/>
            <person name="Mavromatis K."/>
            <person name="Ivanova N."/>
            <person name="Munk A.C."/>
            <person name="Brettin T."/>
            <person name="Detter J.C."/>
            <person name="Han C."/>
            <person name="Larimer F."/>
            <person name="Land M."/>
            <person name="Hauser L."/>
            <person name="Markowitz V."/>
            <person name="Cheng J.-F."/>
            <person name="Hugenholtz P."/>
            <person name="Woyke T."/>
            <person name="Wu D."/>
            <person name="Jando M."/>
            <person name="Schneider S."/>
            <person name="Klenk H.-P."/>
            <person name="Eisen J.A."/>
        </authorList>
    </citation>
    <scope>NUCLEOTIDE SEQUENCE [LARGE SCALE GENOMIC DNA]</scope>
    <source>
        <strain evidence="4">ATCC 25078 / DSM 43160 / JCM 3152 / KCC A-0152 / KCTC 9177 / NBRC 13315 / NRRL B-3577 / G-20</strain>
    </source>
</reference>
<dbReference type="Pfam" id="PF06197">
    <property type="entry name" value="DUF998"/>
    <property type="match status" value="1"/>
</dbReference>
<dbReference type="InterPro" id="IPR009339">
    <property type="entry name" value="DUF998"/>
</dbReference>
<evidence type="ECO:0000256" key="1">
    <source>
        <dbReference type="SAM" id="MobiDB-lite"/>
    </source>
</evidence>
<sequence length="269" mass="28186">MADVTPTRYRWGAIAWLLTLQFFVVETVVQLQTGVAHSRADDVISQLGTSASAAPLLMNASFVVQGLLIGAGAVLLCPALTGLGGRLAAAFLTAAAVGVVLVGLFPLDGQEDLHQAGAGLHLVGGGLTLLALAYAVRPRSEALGTGLALLGLLSTAMTVFFALGITSFLGEGGTERASAYPVPIGLALAGAGLWALGRRPQTEPRPSRRELRARERVERAERARERDAALEAAVGLPDPTRPQRTPADAEPDDDDFDPEDPWAASRRHT</sequence>
<feature type="transmembrane region" description="Helical" evidence="2">
    <location>
        <begin position="56"/>
        <end position="80"/>
    </location>
</feature>
<dbReference type="Proteomes" id="UP000001382">
    <property type="component" value="Chromosome"/>
</dbReference>
<name>D2S9A6_GEOOG</name>
<dbReference type="HOGENOM" id="CLU_1080385_0_0_11"/>
<evidence type="ECO:0000256" key="2">
    <source>
        <dbReference type="SAM" id="Phobius"/>
    </source>
</evidence>
<proteinExistence type="predicted"/>
<evidence type="ECO:0000313" key="4">
    <source>
        <dbReference type="Proteomes" id="UP000001382"/>
    </source>
</evidence>
<feature type="transmembrane region" description="Helical" evidence="2">
    <location>
        <begin position="87"/>
        <end position="107"/>
    </location>
</feature>
<dbReference type="STRING" id="526225.Gobs_3098"/>
<feature type="region of interest" description="Disordered" evidence="1">
    <location>
        <begin position="198"/>
        <end position="269"/>
    </location>
</feature>
<accession>D2S9A6</accession>
<feature type="transmembrane region" description="Helical" evidence="2">
    <location>
        <begin position="180"/>
        <end position="197"/>
    </location>
</feature>
<dbReference type="RefSeq" id="WP_012949136.1">
    <property type="nucleotide sequence ID" value="NC_013757.1"/>
</dbReference>
<keyword evidence="2" id="KW-1133">Transmembrane helix</keyword>
<dbReference type="eggNOG" id="COG3371">
    <property type="taxonomic scope" value="Bacteria"/>
</dbReference>
<evidence type="ECO:0000313" key="3">
    <source>
        <dbReference type="EMBL" id="ADB75706.1"/>
    </source>
</evidence>
<dbReference type="KEGG" id="gob:Gobs_3098"/>
<feature type="transmembrane region" description="Helical" evidence="2">
    <location>
        <begin position="113"/>
        <end position="135"/>
    </location>
</feature>
<keyword evidence="2" id="KW-0812">Transmembrane</keyword>
<keyword evidence="2" id="KW-0472">Membrane</keyword>